<dbReference type="GO" id="GO:0016616">
    <property type="term" value="F:oxidoreductase activity, acting on the CH-OH group of donors, NAD or NADP as acceptor"/>
    <property type="evidence" value="ECO:0007669"/>
    <property type="project" value="TreeGrafter"/>
</dbReference>
<dbReference type="GO" id="GO:0008206">
    <property type="term" value="P:bile acid metabolic process"/>
    <property type="evidence" value="ECO:0007669"/>
    <property type="project" value="UniProtKB-ARBA"/>
</dbReference>
<dbReference type="PROSITE" id="PS00061">
    <property type="entry name" value="ADH_SHORT"/>
    <property type="match status" value="1"/>
</dbReference>
<organism evidence="3 4">
    <name type="scientific">Blautia liquoris</name>
    <dbReference type="NCBI Taxonomy" id="2779518"/>
    <lineage>
        <taxon>Bacteria</taxon>
        <taxon>Bacillati</taxon>
        <taxon>Bacillota</taxon>
        <taxon>Clostridia</taxon>
        <taxon>Lachnospirales</taxon>
        <taxon>Lachnospiraceae</taxon>
        <taxon>Blautia</taxon>
    </lineage>
</organism>
<dbReference type="EMBL" id="CP063304">
    <property type="protein sequence ID" value="QOV18846.1"/>
    <property type="molecule type" value="Genomic_DNA"/>
</dbReference>
<dbReference type="FunFam" id="3.40.50.720:FF:000084">
    <property type="entry name" value="Short-chain dehydrogenase reductase"/>
    <property type="match status" value="1"/>
</dbReference>
<dbReference type="Proteomes" id="UP000593601">
    <property type="component" value="Chromosome"/>
</dbReference>
<protein>
    <submittedName>
        <fullName evidence="3">SDR family oxidoreductase</fullName>
    </submittedName>
</protein>
<evidence type="ECO:0000256" key="1">
    <source>
        <dbReference type="ARBA" id="ARBA00006484"/>
    </source>
</evidence>
<dbReference type="RefSeq" id="WP_193735208.1">
    <property type="nucleotide sequence ID" value="NZ_CP063304.1"/>
</dbReference>
<reference evidence="3 4" key="1">
    <citation type="submission" date="2020-10" db="EMBL/GenBank/DDBJ databases">
        <title>Blautia liquoris sp.nov., isolated from the mud in a fermentation cellar used for the production of Chinese strong-flavoured liquor.</title>
        <authorList>
            <person name="Lu L."/>
        </authorList>
    </citation>
    <scope>NUCLEOTIDE SEQUENCE [LARGE SCALE GENOMIC DNA]</scope>
    <source>
        <strain evidence="3 4">LZLJ-3</strain>
    </source>
</reference>
<dbReference type="AlphaFoldDB" id="A0A7M2REU3"/>
<evidence type="ECO:0000256" key="2">
    <source>
        <dbReference type="ARBA" id="ARBA00023002"/>
    </source>
</evidence>
<evidence type="ECO:0000313" key="4">
    <source>
        <dbReference type="Proteomes" id="UP000593601"/>
    </source>
</evidence>
<proteinExistence type="inferred from homology"/>
<dbReference type="Gene3D" id="3.40.50.720">
    <property type="entry name" value="NAD(P)-binding Rossmann-like Domain"/>
    <property type="match status" value="1"/>
</dbReference>
<dbReference type="PANTHER" id="PTHR42760:SF122">
    <property type="entry name" value="NAD(P)-BINDING PROTEIN"/>
    <property type="match status" value="1"/>
</dbReference>
<accession>A0A7M2REU3</accession>
<dbReference type="InterPro" id="IPR036291">
    <property type="entry name" value="NAD(P)-bd_dom_sf"/>
</dbReference>
<sequence>MFCLKNKKILVLGASGGIGYALVNMLKSMGTVVIASDVQDEFKDKDVWYMKCDVSDPVSIEEMFIKIKHDIGSLDGFVYSTGIGSSNDFKNTTLEHFDKVISVNLRGAFYSSKEAEKLMKSGGSIVFVSSQKGLCGSTGSLAYNVSKGGLIIMARSMALELGKDGIRVNCICPGPTETPMLEKDIDNQVNKENARMKITKSNPLNRIAQPDMIASGIVYALSDEAQFMTGTELVIDGGDISGVRNM</sequence>
<gene>
    <name evidence="3" type="ORF">INP51_12700</name>
</gene>
<dbReference type="SUPFAM" id="SSF51735">
    <property type="entry name" value="NAD(P)-binding Rossmann-fold domains"/>
    <property type="match status" value="1"/>
</dbReference>
<keyword evidence="2" id="KW-0560">Oxidoreductase</keyword>
<keyword evidence="4" id="KW-1185">Reference proteome</keyword>
<name>A0A7M2REU3_9FIRM</name>
<dbReference type="InterPro" id="IPR020904">
    <property type="entry name" value="Sc_DH/Rdtase_CS"/>
</dbReference>
<dbReference type="CDD" id="cd05233">
    <property type="entry name" value="SDR_c"/>
    <property type="match status" value="1"/>
</dbReference>
<comment type="similarity">
    <text evidence="1">Belongs to the short-chain dehydrogenases/reductases (SDR) family.</text>
</comment>
<dbReference type="Pfam" id="PF13561">
    <property type="entry name" value="adh_short_C2"/>
    <property type="match status" value="1"/>
</dbReference>
<dbReference type="GO" id="GO:0048038">
    <property type="term" value="F:quinone binding"/>
    <property type="evidence" value="ECO:0007669"/>
    <property type="project" value="TreeGrafter"/>
</dbReference>
<dbReference type="InterPro" id="IPR002347">
    <property type="entry name" value="SDR_fam"/>
</dbReference>
<dbReference type="PANTHER" id="PTHR42760">
    <property type="entry name" value="SHORT-CHAIN DEHYDROGENASES/REDUCTASES FAMILY MEMBER"/>
    <property type="match status" value="1"/>
</dbReference>
<dbReference type="PRINTS" id="PR00081">
    <property type="entry name" value="GDHRDH"/>
</dbReference>
<dbReference type="KEGG" id="bliq:INP51_12700"/>
<dbReference type="GO" id="GO:0006633">
    <property type="term" value="P:fatty acid biosynthetic process"/>
    <property type="evidence" value="ECO:0007669"/>
    <property type="project" value="TreeGrafter"/>
</dbReference>
<evidence type="ECO:0000313" key="3">
    <source>
        <dbReference type="EMBL" id="QOV18846.1"/>
    </source>
</evidence>